<feature type="transmembrane region" description="Helical" evidence="2">
    <location>
        <begin position="352"/>
        <end position="370"/>
    </location>
</feature>
<dbReference type="AlphaFoldDB" id="A0A7X1KZG0"/>
<dbReference type="GO" id="GO:0005576">
    <property type="term" value="C:extracellular region"/>
    <property type="evidence" value="ECO:0007669"/>
    <property type="project" value="TreeGrafter"/>
</dbReference>
<protein>
    <recommendedName>
        <fullName evidence="6">Lysozyme inhibitor LprI N-terminal domain-containing protein</fullName>
    </recommendedName>
</protein>
<feature type="transmembrane region" description="Helical" evidence="2">
    <location>
        <begin position="241"/>
        <end position="263"/>
    </location>
</feature>
<feature type="transmembrane region" description="Helical" evidence="2">
    <location>
        <begin position="211"/>
        <end position="229"/>
    </location>
</feature>
<keyword evidence="2" id="KW-0472">Membrane</keyword>
<feature type="compositionally biased region" description="Low complexity" evidence="1">
    <location>
        <begin position="160"/>
        <end position="184"/>
    </location>
</feature>
<evidence type="ECO:0008006" key="6">
    <source>
        <dbReference type="Google" id="ProtNLM"/>
    </source>
</evidence>
<evidence type="ECO:0000256" key="1">
    <source>
        <dbReference type="SAM" id="MobiDB-lite"/>
    </source>
</evidence>
<evidence type="ECO:0000256" key="3">
    <source>
        <dbReference type="SAM" id="SignalP"/>
    </source>
</evidence>
<dbReference type="PROSITE" id="PS51257">
    <property type="entry name" value="PROKAR_LIPOPROTEIN"/>
    <property type="match status" value="1"/>
</dbReference>
<dbReference type="EMBL" id="JACMYG010000030">
    <property type="protein sequence ID" value="MBC2692588.1"/>
    <property type="molecule type" value="Genomic_DNA"/>
</dbReference>
<accession>A0A7X1KZG0</accession>
<dbReference type="PANTHER" id="PTHR37549">
    <property type="entry name" value="LIPOPROTEIN LPRI"/>
    <property type="match status" value="1"/>
</dbReference>
<proteinExistence type="predicted"/>
<sequence length="389" mass="42810">MNRMMFRNALAFTLALVACNSIAASFDCSKAANFAESSICNDGYLSGVDSILARSYQKALAETEHPDELRQSQREWLSVRDQCTTQKCLDQTLGARVTFLDSYSRVEKSKAYAAEEKLRKDEYEAQRQAEDLANSQRDQQYRIAQEQFRQQKQQSAQPHQVAQTQSQSVQPAPSSQSPANVVSAQQVRPAQPVAGKPAVLRMWQAFWAGPAWKYTLLIGSLITCLAIWRHHTEAATIYTDYTDAAITNALPAIGAVAALILRWLEMPGLVSGIALGTGIILAIAYAVFATFRTNQGALSITLVIVAKLTLITVFYALIGMLIASLFSNSARRKGESQARAAARNSREKKQTMALITGLSVAYTAFTAWVCRRPEFTSLSECLEFDTAPA</sequence>
<gene>
    <name evidence="4" type="ORF">H7995_22620</name>
</gene>
<comment type="caution">
    <text evidence="4">The sequence shown here is derived from an EMBL/GenBank/DDBJ whole genome shotgun (WGS) entry which is preliminary data.</text>
</comment>
<dbReference type="InterPro" id="IPR052755">
    <property type="entry name" value="Lysozyme_Inhibitor_LprI"/>
</dbReference>
<name>A0A7X1KZG0_9PSED</name>
<evidence type="ECO:0000313" key="5">
    <source>
        <dbReference type="Proteomes" id="UP000526003"/>
    </source>
</evidence>
<dbReference type="Gene3D" id="1.20.1270.180">
    <property type="match status" value="1"/>
</dbReference>
<feature type="region of interest" description="Disordered" evidence="1">
    <location>
        <begin position="146"/>
        <end position="184"/>
    </location>
</feature>
<feature type="compositionally biased region" description="Polar residues" evidence="1">
    <location>
        <begin position="147"/>
        <end position="158"/>
    </location>
</feature>
<dbReference type="PANTHER" id="PTHR37549:SF1">
    <property type="entry name" value="LIPOPROTEIN LPRI"/>
    <property type="match status" value="1"/>
</dbReference>
<organism evidence="4 5">
    <name type="scientific">Pseudomonas kielensis</name>
    <dbReference type="NCBI Taxonomy" id="2762577"/>
    <lineage>
        <taxon>Bacteria</taxon>
        <taxon>Pseudomonadati</taxon>
        <taxon>Pseudomonadota</taxon>
        <taxon>Gammaproteobacteria</taxon>
        <taxon>Pseudomonadales</taxon>
        <taxon>Pseudomonadaceae</taxon>
        <taxon>Pseudomonas</taxon>
    </lineage>
</organism>
<feature type="transmembrane region" description="Helical" evidence="2">
    <location>
        <begin position="269"/>
        <end position="288"/>
    </location>
</feature>
<reference evidence="4 5" key="1">
    <citation type="submission" date="2020-08" db="EMBL/GenBank/DDBJ databases">
        <title>Pseudomonas sp. nov.</title>
        <authorList>
            <person name="Gieschler S."/>
            <person name="Fiedler G."/>
            <person name="Brinks E."/>
            <person name="Boehnlein C."/>
            <person name="Franz C.M.A.P."/>
            <person name="Kabisch J."/>
        </authorList>
    </citation>
    <scope>NUCLEOTIDE SEQUENCE [LARGE SCALE GENOMIC DNA]</scope>
    <source>
        <strain evidence="4 5">MBT-1</strain>
    </source>
</reference>
<keyword evidence="5" id="KW-1185">Reference proteome</keyword>
<feature type="signal peptide" evidence="3">
    <location>
        <begin position="1"/>
        <end position="23"/>
    </location>
</feature>
<evidence type="ECO:0000256" key="2">
    <source>
        <dbReference type="SAM" id="Phobius"/>
    </source>
</evidence>
<keyword evidence="2" id="KW-0812">Transmembrane</keyword>
<keyword evidence="2" id="KW-1133">Transmembrane helix</keyword>
<feature type="chain" id="PRO_5031489471" description="Lysozyme inhibitor LprI N-terminal domain-containing protein" evidence="3">
    <location>
        <begin position="24"/>
        <end position="389"/>
    </location>
</feature>
<keyword evidence="3" id="KW-0732">Signal</keyword>
<dbReference type="RefSeq" id="WP_185818868.1">
    <property type="nucleotide sequence ID" value="NZ_JACMYG010000030.1"/>
</dbReference>
<dbReference type="Proteomes" id="UP000526003">
    <property type="component" value="Unassembled WGS sequence"/>
</dbReference>
<feature type="transmembrane region" description="Helical" evidence="2">
    <location>
        <begin position="300"/>
        <end position="326"/>
    </location>
</feature>
<evidence type="ECO:0000313" key="4">
    <source>
        <dbReference type="EMBL" id="MBC2692588.1"/>
    </source>
</evidence>